<dbReference type="PANTHER" id="PTHR23517:SF3">
    <property type="entry name" value="INTEGRAL MEMBRANE TRANSPORT PROTEIN"/>
    <property type="match status" value="1"/>
</dbReference>
<keyword evidence="6 7" id="KW-0472">Membrane</keyword>
<name>A0AB36K3H6_9GAMM</name>
<dbReference type="InterPro" id="IPR036259">
    <property type="entry name" value="MFS_trans_sf"/>
</dbReference>
<evidence type="ECO:0000256" key="2">
    <source>
        <dbReference type="ARBA" id="ARBA00022448"/>
    </source>
</evidence>
<dbReference type="Pfam" id="PF07690">
    <property type="entry name" value="MFS_1"/>
    <property type="match status" value="1"/>
</dbReference>
<evidence type="ECO:0000256" key="5">
    <source>
        <dbReference type="ARBA" id="ARBA00022989"/>
    </source>
</evidence>
<keyword evidence="5 7" id="KW-1133">Transmembrane helix</keyword>
<feature type="transmembrane region" description="Helical" evidence="7">
    <location>
        <begin position="368"/>
        <end position="390"/>
    </location>
</feature>
<organism evidence="9 10">
    <name type="scientific">Salinivibrio kushneri</name>
    <dbReference type="NCBI Taxonomy" id="1908198"/>
    <lineage>
        <taxon>Bacteria</taxon>
        <taxon>Pseudomonadati</taxon>
        <taxon>Pseudomonadota</taxon>
        <taxon>Gammaproteobacteria</taxon>
        <taxon>Vibrionales</taxon>
        <taxon>Vibrionaceae</taxon>
        <taxon>Salinivibrio</taxon>
    </lineage>
</organism>
<evidence type="ECO:0000256" key="4">
    <source>
        <dbReference type="ARBA" id="ARBA00022692"/>
    </source>
</evidence>
<feature type="transmembrane region" description="Helical" evidence="7">
    <location>
        <begin position="9"/>
        <end position="33"/>
    </location>
</feature>
<feature type="transmembrane region" description="Helical" evidence="7">
    <location>
        <begin position="99"/>
        <end position="121"/>
    </location>
</feature>
<feature type="transmembrane region" description="Helical" evidence="7">
    <location>
        <begin position="341"/>
        <end position="362"/>
    </location>
</feature>
<evidence type="ECO:0000256" key="1">
    <source>
        <dbReference type="ARBA" id="ARBA00004651"/>
    </source>
</evidence>
<dbReference type="InterPro" id="IPR011701">
    <property type="entry name" value="MFS"/>
</dbReference>
<evidence type="ECO:0000256" key="7">
    <source>
        <dbReference type="SAM" id="Phobius"/>
    </source>
</evidence>
<protein>
    <submittedName>
        <fullName evidence="9">MFS transporter</fullName>
    </submittedName>
</protein>
<dbReference type="SUPFAM" id="SSF103473">
    <property type="entry name" value="MFS general substrate transporter"/>
    <property type="match status" value="1"/>
</dbReference>
<feature type="transmembrane region" description="Helical" evidence="7">
    <location>
        <begin position="251"/>
        <end position="270"/>
    </location>
</feature>
<feature type="transmembrane region" description="Helical" evidence="7">
    <location>
        <begin position="306"/>
        <end position="329"/>
    </location>
</feature>
<dbReference type="EMBL" id="MUEO01000046">
    <property type="protein sequence ID" value="OOE42259.1"/>
    <property type="molecule type" value="Genomic_DNA"/>
</dbReference>
<proteinExistence type="predicted"/>
<evidence type="ECO:0000313" key="9">
    <source>
        <dbReference type="EMBL" id="OOE42259.1"/>
    </source>
</evidence>
<evidence type="ECO:0000256" key="6">
    <source>
        <dbReference type="ARBA" id="ARBA00023136"/>
    </source>
</evidence>
<evidence type="ECO:0000256" key="3">
    <source>
        <dbReference type="ARBA" id="ARBA00022475"/>
    </source>
</evidence>
<evidence type="ECO:0000313" key="10">
    <source>
        <dbReference type="Proteomes" id="UP000188726"/>
    </source>
</evidence>
<feature type="transmembrane region" description="Helical" evidence="7">
    <location>
        <begin position="133"/>
        <end position="156"/>
    </location>
</feature>
<dbReference type="Proteomes" id="UP000188726">
    <property type="component" value="Unassembled WGS sequence"/>
</dbReference>
<comment type="subcellular location">
    <subcellularLocation>
        <location evidence="1">Cell membrane</location>
        <topology evidence="1">Multi-pass membrane protein</topology>
    </subcellularLocation>
</comment>
<feature type="transmembrane region" description="Helical" evidence="7">
    <location>
        <begin position="162"/>
        <end position="182"/>
    </location>
</feature>
<gene>
    <name evidence="9" type="ORF">BZG09_14330</name>
</gene>
<dbReference type="Gene3D" id="1.20.1250.20">
    <property type="entry name" value="MFS general substrate transporter like domains"/>
    <property type="match status" value="1"/>
</dbReference>
<dbReference type="PROSITE" id="PS50850">
    <property type="entry name" value="MFS"/>
    <property type="match status" value="1"/>
</dbReference>
<reference evidence="9 10" key="1">
    <citation type="journal article" date="2017" name="Genome Announc.">
        <title>Draft Genome Sequences of Salinivibrio proteolyticus, Salinivibrio sharmensis, Salinivibrio siamensis, Salinivibrio costicola subsp. alcaliphilus, Salinivibrio costicola subsp. vallismortis, and 29 New Isolates Belonging to the Genus Salinivibrio.</title>
        <authorList>
            <person name="Lopez-Hermoso C."/>
            <person name="de la Haba R.R."/>
            <person name="Sanchez-Porro C."/>
            <person name="Bayliss S.C."/>
            <person name="Feil E.J."/>
            <person name="Ventosa A."/>
        </authorList>
    </citation>
    <scope>NUCLEOTIDE SEQUENCE [LARGE SCALE GENOMIC DNA]</scope>
    <source>
        <strain evidence="9 10">IC202</strain>
    </source>
</reference>
<keyword evidence="3" id="KW-1003">Cell membrane</keyword>
<sequence length="420" mass="45730">MYKGLHRNIYYVALARMILGMGNFIIPFLVLLFTDKLGYSASLAGTLAMSITGLYLLGSFIGGKLSDWVGHKNTMVAGECVGAILLLMCGFAPDAPVMVPALLFAAYFFIGVALPASNALVADLSHAGNRDAVMSLSYLAYNLGSAMGPILAGYLFWQHTEWIFFGNGLAVLVGILVVAFLVNVTEQAVPESDSDLERAVEGSVWSVLKSRPYLIVFTLFCGMLWFALNQMTMASPLYLSHLFGQEGPVRFGQLMTYACVLVVIITPLLLRATSGHTETMALAYAGLLFVLGYGLVMLVPTIPVHFLAWFFLSAGEVLVLTKEGVYLANNSPASHRGRIQGVLITLRSLLLMPSFVLIGYVIDTFGYSVTWSLVIAMAMCASIGMLFYRCGRKHAPQRRRHKIDGFVTHADSSSMRLKVG</sequence>
<feature type="transmembrane region" description="Helical" evidence="7">
    <location>
        <begin position="213"/>
        <end position="231"/>
    </location>
</feature>
<feature type="transmembrane region" description="Helical" evidence="7">
    <location>
        <begin position="282"/>
        <end position="300"/>
    </location>
</feature>
<keyword evidence="4 7" id="KW-0812">Transmembrane</keyword>
<dbReference type="InterPro" id="IPR020846">
    <property type="entry name" value="MFS_dom"/>
</dbReference>
<evidence type="ECO:0000259" key="8">
    <source>
        <dbReference type="PROSITE" id="PS50850"/>
    </source>
</evidence>
<dbReference type="InterPro" id="IPR050171">
    <property type="entry name" value="MFS_Transporters"/>
</dbReference>
<comment type="caution">
    <text evidence="9">The sequence shown here is derived from an EMBL/GenBank/DDBJ whole genome shotgun (WGS) entry which is preliminary data.</text>
</comment>
<dbReference type="GO" id="GO:0005886">
    <property type="term" value="C:plasma membrane"/>
    <property type="evidence" value="ECO:0007669"/>
    <property type="project" value="UniProtKB-SubCell"/>
</dbReference>
<dbReference type="GO" id="GO:0022857">
    <property type="term" value="F:transmembrane transporter activity"/>
    <property type="evidence" value="ECO:0007669"/>
    <property type="project" value="InterPro"/>
</dbReference>
<feature type="transmembrane region" description="Helical" evidence="7">
    <location>
        <begin position="74"/>
        <end position="93"/>
    </location>
</feature>
<keyword evidence="2" id="KW-0813">Transport</keyword>
<feature type="transmembrane region" description="Helical" evidence="7">
    <location>
        <begin position="39"/>
        <end position="62"/>
    </location>
</feature>
<feature type="domain" description="Major facilitator superfamily (MFS) profile" evidence="8">
    <location>
        <begin position="8"/>
        <end position="393"/>
    </location>
</feature>
<dbReference type="AlphaFoldDB" id="A0AB36K3H6"/>
<accession>A0AB36K3H6</accession>
<dbReference type="PANTHER" id="PTHR23517">
    <property type="entry name" value="RESISTANCE PROTEIN MDTM, PUTATIVE-RELATED-RELATED"/>
    <property type="match status" value="1"/>
</dbReference>